<sequence>MKTRKYKNYTAIYLETISINEFTKSIEKYKQVKKTEKYVVIRPTKKAINDFIQSHPLLLSECTIGDSYELLGIQFDVVDKYKSLVTFSYLNREGKKEEVTPFIQSTAPVAGVLLETIFEYVTGKLLYF</sequence>
<evidence type="ECO:0000313" key="1">
    <source>
        <dbReference type="EMBL" id="MDN3193370.1"/>
    </source>
</evidence>
<reference evidence="1" key="1">
    <citation type="journal article" date="2023" name="Pathogens">
        <title>Prevalence of Enterococcus spp. and the Whole-Genome Characteristics of Enterococcus faecium and Enterococcus faecalis Strains Isolated from Free-Living Birds in Poland.</title>
        <authorList>
            <person name="Kwit R."/>
            <person name="Zajac M."/>
            <person name="Smialowska-Weglinska A."/>
            <person name="Skarzynska M."/>
            <person name="Bomba A."/>
            <person name="Lalak A."/>
            <person name="Skrzypiec E."/>
            <person name="Wojdat D."/>
            <person name="Koza W."/>
            <person name="Mikos-Wojewoda E."/>
            <person name="Pasim P."/>
            <person name="Skora M."/>
            <person name="Polak M."/>
            <person name="Wiacek J."/>
            <person name="Wasyl D."/>
        </authorList>
    </citation>
    <scope>NUCLEOTIDE SEQUENCE</scope>
    <source>
        <strain evidence="1">691B_2</strain>
    </source>
</reference>
<dbReference type="EMBL" id="JAREWH010000016">
    <property type="protein sequence ID" value="MDN3193370.1"/>
    <property type="molecule type" value="Genomic_DNA"/>
</dbReference>
<organism evidence="1 2">
    <name type="scientific">Enterococcus faecalis</name>
    <name type="common">Streptococcus faecalis</name>
    <dbReference type="NCBI Taxonomy" id="1351"/>
    <lineage>
        <taxon>Bacteria</taxon>
        <taxon>Bacillati</taxon>
        <taxon>Bacillota</taxon>
        <taxon>Bacilli</taxon>
        <taxon>Lactobacillales</taxon>
        <taxon>Enterococcaceae</taxon>
        <taxon>Enterococcus</taxon>
    </lineage>
</organism>
<comment type="caution">
    <text evidence="1">The sequence shown here is derived from an EMBL/GenBank/DDBJ whole genome shotgun (WGS) entry which is preliminary data.</text>
</comment>
<evidence type="ECO:0000313" key="2">
    <source>
        <dbReference type="Proteomes" id="UP001173174"/>
    </source>
</evidence>
<dbReference type="AlphaFoldDB" id="A0AAW7KCT2"/>
<dbReference type="RefSeq" id="WP_289870186.1">
    <property type="nucleotide sequence ID" value="NZ_JAREWH010000016.1"/>
</dbReference>
<name>A0AAW7KCT2_ENTFL</name>
<reference evidence="1" key="2">
    <citation type="submission" date="2023-03" db="EMBL/GenBank/DDBJ databases">
        <authorList>
            <person name="Zajac M."/>
            <person name="Kwit R."/>
            <person name="Wasyl D."/>
        </authorList>
    </citation>
    <scope>NUCLEOTIDE SEQUENCE</scope>
    <source>
        <strain evidence="1">691B_2</strain>
    </source>
</reference>
<accession>A0AAW7KCT2</accession>
<protein>
    <submittedName>
        <fullName evidence="1">Uncharacterized protein</fullName>
    </submittedName>
</protein>
<dbReference type="Proteomes" id="UP001173174">
    <property type="component" value="Unassembled WGS sequence"/>
</dbReference>
<gene>
    <name evidence="1" type="ORF">P0E79_12810</name>
</gene>
<proteinExistence type="predicted"/>